<gene>
    <name evidence="2" type="ORF">GCM10009564_14800</name>
</gene>
<feature type="region of interest" description="Disordered" evidence="1">
    <location>
        <begin position="56"/>
        <end position="78"/>
    </location>
</feature>
<feature type="compositionally biased region" description="Basic and acidic residues" evidence="1">
    <location>
        <begin position="60"/>
        <end position="70"/>
    </location>
</feature>
<evidence type="ECO:0000313" key="2">
    <source>
        <dbReference type="EMBL" id="GAA1006731.1"/>
    </source>
</evidence>
<name>A0ABP4DH62_9ACTN</name>
<sequence length="78" mass="8699">MTDADRSALATRGRRGGLWGGWKRSVRAEFTVRAGMRACMFRLLRVARSRGCRRVRPAGRRTDGRNRLADGHGGISVE</sequence>
<keyword evidence="3" id="KW-1185">Reference proteome</keyword>
<protein>
    <submittedName>
        <fullName evidence="2">Uncharacterized protein</fullName>
    </submittedName>
</protein>
<evidence type="ECO:0000313" key="3">
    <source>
        <dbReference type="Proteomes" id="UP001501072"/>
    </source>
</evidence>
<organism evidence="2 3">
    <name type="scientific">Streptomyces thermogriseus</name>
    <dbReference type="NCBI Taxonomy" id="75292"/>
    <lineage>
        <taxon>Bacteria</taxon>
        <taxon>Bacillati</taxon>
        <taxon>Actinomycetota</taxon>
        <taxon>Actinomycetes</taxon>
        <taxon>Kitasatosporales</taxon>
        <taxon>Streptomycetaceae</taxon>
        <taxon>Streptomyces</taxon>
    </lineage>
</organism>
<evidence type="ECO:0000256" key="1">
    <source>
        <dbReference type="SAM" id="MobiDB-lite"/>
    </source>
</evidence>
<dbReference type="EMBL" id="BAAAHU010000010">
    <property type="protein sequence ID" value="GAA1006731.1"/>
    <property type="molecule type" value="Genomic_DNA"/>
</dbReference>
<reference evidence="3" key="1">
    <citation type="journal article" date="2019" name="Int. J. Syst. Evol. Microbiol.">
        <title>The Global Catalogue of Microorganisms (GCM) 10K type strain sequencing project: providing services to taxonomists for standard genome sequencing and annotation.</title>
        <authorList>
            <consortium name="The Broad Institute Genomics Platform"/>
            <consortium name="The Broad Institute Genome Sequencing Center for Infectious Disease"/>
            <person name="Wu L."/>
            <person name="Ma J."/>
        </authorList>
    </citation>
    <scope>NUCLEOTIDE SEQUENCE [LARGE SCALE GENOMIC DNA]</scope>
    <source>
        <strain evidence="3">JCM 11269</strain>
    </source>
</reference>
<comment type="caution">
    <text evidence="2">The sequence shown here is derived from an EMBL/GenBank/DDBJ whole genome shotgun (WGS) entry which is preliminary data.</text>
</comment>
<proteinExistence type="predicted"/>
<accession>A0ABP4DH62</accession>
<dbReference type="Proteomes" id="UP001501072">
    <property type="component" value="Unassembled WGS sequence"/>
</dbReference>